<feature type="region of interest" description="Disordered" evidence="2">
    <location>
        <begin position="339"/>
        <end position="442"/>
    </location>
</feature>
<evidence type="ECO:0000313" key="3">
    <source>
        <dbReference type="EMBL" id="GMH76432.1"/>
    </source>
</evidence>
<feature type="compositionally biased region" description="Pro residues" evidence="2">
    <location>
        <begin position="1"/>
        <end position="10"/>
    </location>
</feature>
<organism evidence="3 4">
    <name type="scientific">Triparma laevis f. inornata</name>
    <dbReference type="NCBI Taxonomy" id="1714386"/>
    <lineage>
        <taxon>Eukaryota</taxon>
        <taxon>Sar</taxon>
        <taxon>Stramenopiles</taxon>
        <taxon>Ochrophyta</taxon>
        <taxon>Bolidophyceae</taxon>
        <taxon>Parmales</taxon>
        <taxon>Triparmaceae</taxon>
        <taxon>Triparma</taxon>
    </lineage>
</organism>
<evidence type="ECO:0000256" key="2">
    <source>
        <dbReference type="SAM" id="MobiDB-lite"/>
    </source>
</evidence>
<accession>A0A9W7AVV3</accession>
<name>A0A9W7AVV3_9STRA</name>
<dbReference type="Proteomes" id="UP001162640">
    <property type="component" value="Unassembled WGS sequence"/>
</dbReference>
<feature type="compositionally biased region" description="Pro residues" evidence="2">
    <location>
        <begin position="427"/>
        <end position="437"/>
    </location>
</feature>
<gene>
    <name evidence="3" type="ORF">TL16_g07083</name>
</gene>
<sequence length="501" mass="55723">MSSLKPPPPASTSSYKLYSPPPLTTPRNPFASSSSTLHSTNISAYQPSTTSYTPRTTFSLDKNRTMYTNEIKQDSDEDDDQNDEKLMYSTRGRGSERGSRGSEIPLSISAGGSNLGASVLTSLIGDHLNARGGSSGPMVIPSMPPPNTLKKALMSRSLDSRQERMEEDEEMLAALREQFGLDRWREYAVLRHGNSVKFQTSIHGREMIEAEAIRQNSSDMQVLKEKIKHISGETKRLRMKLEEERLLKKAAVVKMAQINGEEYVDEDDFENEENSSVINQNQMISPVTFSSLRRTSTGTSGTTKLHEKLVINTRSGGYGEAWKGATPKSTRRMNLQNFMFNKSGDDKPKHVKDDTGGDKAKAAVEDSNEPNPTHAHALAVKNSKAKTTKTTKTKPTNKPSNKTKQQQQQSTPNSYNSHPSPQVSTPKHPPPTPPPSTPSDKLAKLSTLKILQETRSQCSAEIKKLTEVINKLRQEQQNEEKVGAEKMKRLRKELDRLRNGN</sequence>
<feature type="coiled-coil region" evidence="1">
    <location>
        <begin position="448"/>
        <end position="493"/>
    </location>
</feature>
<comment type="caution">
    <text evidence="3">The sequence shown here is derived from an EMBL/GenBank/DDBJ whole genome shotgun (WGS) entry which is preliminary data.</text>
</comment>
<dbReference type="AlphaFoldDB" id="A0A9W7AVV3"/>
<reference evidence="4" key="1">
    <citation type="journal article" date="2023" name="Commun. Biol.">
        <title>Genome analysis of Parmales, the sister group of diatoms, reveals the evolutionary specialization of diatoms from phago-mixotrophs to photoautotrophs.</title>
        <authorList>
            <person name="Ban H."/>
            <person name="Sato S."/>
            <person name="Yoshikawa S."/>
            <person name="Yamada K."/>
            <person name="Nakamura Y."/>
            <person name="Ichinomiya M."/>
            <person name="Sato N."/>
            <person name="Blanc-Mathieu R."/>
            <person name="Endo H."/>
            <person name="Kuwata A."/>
            <person name="Ogata H."/>
        </authorList>
    </citation>
    <scope>NUCLEOTIDE SEQUENCE [LARGE SCALE GENOMIC DNA]</scope>
</reference>
<feature type="compositionally biased region" description="Polar residues" evidence="2">
    <location>
        <begin position="44"/>
        <end position="65"/>
    </location>
</feature>
<feature type="compositionally biased region" description="Basic residues" evidence="2">
    <location>
        <begin position="383"/>
        <end position="392"/>
    </location>
</feature>
<evidence type="ECO:0000313" key="4">
    <source>
        <dbReference type="Proteomes" id="UP001162640"/>
    </source>
</evidence>
<feature type="compositionally biased region" description="Basic and acidic residues" evidence="2">
    <location>
        <begin position="343"/>
        <end position="364"/>
    </location>
</feature>
<keyword evidence="1" id="KW-0175">Coiled coil</keyword>
<protein>
    <submittedName>
        <fullName evidence="3">Uncharacterized protein</fullName>
    </submittedName>
</protein>
<dbReference type="EMBL" id="BLQM01000220">
    <property type="protein sequence ID" value="GMH76432.1"/>
    <property type="molecule type" value="Genomic_DNA"/>
</dbReference>
<feature type="compositionally biased region" description="Low complexity" evidence="2">
    <location>
        <begin position="32"/>
        <end position="43"/>
    </location>
</feature>
<feature type="compositionally biased region" description="Low complexity" evidence="2">
    <location>
        <begin position="393"/>
        <end position="426"/>
    </location>
</feature>
<feature type="region of interest" description="Disordered" evidence="2">
    <location>
        <begin position="1"/>
        <end position="65"/>
    </location>
</feature>
<proteinExistence type="predicted"/>
<evidence type="ECO:0000256" key="1">
    <source>
        <dbReference type="SAM" id="Coils"/>
    </source>
</evidence>